<dbReference type="PROSITE" id="PS00759">
    <property type="entry name" value="ARGE_DAPE_CPG2_2"/>
    <property type="match status" value="1"/>
</dbReference>
<feature type="domain" description="Peptidase M20 dimerisation" evidence="10">
    <location>
        <begin position="181"/>
        <end position="291"/>
    </location>
</feature>
<protein>
    <submittedName>
        <fullName evidence="11">Acetylornithine deacetylase</fullName>
        <ecNumber evidence="11">3.5.1.16</ecNumber>
    </submittedName>
</protein>
<evidence type="ECO:0000256" key="4">
    <source>
        <dbReference type="ARBA" id="ARBA00022571"/>
    </source>
</evidence>
<evidence type="ECO:0000256" key="6">
    <source>
        <dbReference type="ARBA" id="ARBA00022723"/>
    </source>
</evidence>
<dbReference type="RefSeq" id="WP_380252621.1">
    <property type="nucleotide sequence ID" value="NZ_JBHUII010000007.1"/>
</dbReference>
<keyword evidence="7 11" id="KW-0378">Hydrolase</keyword>
<gene>
    <name evidence="11" type="primary">argE</name>
    <name evidence="11" type="ORF">ACFSKO_13880</name>
</gene>
<dbReference type="InterPro" id="IPR036264">
    <property type="entry name" value="Bact_exopeptidase_dim_dom"/>
</dbReference>
<dbReference type="Pfam" id="PF07687">
    <property type="entry name" value="M20_dimer"/>
    <property type="match status" value="1"/>
</dbReference>
<evidence type="ECO:0000256" key="1">
    <source>
        <dbReference type="ARBA" id="ARBA00001947"/>
    </source>
</evidence>
<keyword evidence="4" id="KW-0055">Arginine biosynthesis</keyword>
<keyword evidence="5" id="KW-0028">Amino-acid biosynthesis</keyword>
<comment type="caution">
    <text evidence="11">The sequence shown here is derived from an EMBL/GenBank/DDBJ whole genome shotgun (WGS) entry which is preliminary data.</text>
</comment>
<dbReference type="InterPro" id="IPR002933">
    <property type="entry name" value="Peptidase_M20"/>
</dbReference>
<dbReference type="InterPro" id="IPR011650">
    <property type="entry name" value="Peptidase_M20_dimer"/>
</dbReference>
<organism evidence="11 12">
    <name type="scientific">Kiloniella antarctica</name>
    <dbReference type="NCBI Taxonomy" id="1550907"/>
    <lineage>
        <taxon>Bacteria</taxon>
        <taxon>Pseudomonadati</taxon>
        <taxon>Pseudomonadota</taxon>
        <taxon>Alphaproteobacteria</taxon>
        <taxon>Rhodospirillales</taxon>
        <taxon>Kiloniellaceae</taxon>
        <taxon>Kiloniella</taxon>
    </lineage>
</organism>
<evidence type="ECO:0000256" key="7">
    <source>
        <dbReference type="ARBA" id="ARBA00022801"/>
    </source>
</evidence>
<dbReference type="NCBIfam" id="NF005710">
    <property type="entry name" value="PRK07522.1"/>
    <property type="match status" value="1"/>
</dbReference>
<keyword evidence="12" id="KW-1185">Reference proteome</keyword>
<comment type="similarity">
    <text evidence="2">Belongs to the peptidase M20A family. ArgE subfamily.</text>
</comment>
<dbReference type="InterPro" id="IPR010169">
    <property type="entry name" value="AcOrn-deacetyl"/>
</dbReference>
<dbReference type="CDD" id="cd03894">
    <property type="entry name" value="M20_ArgE"/>
    <property type="match status" value="1"/>
</dbReference>
<dbReference type="Proteomes" id="UP001597294">
    <property type="component" value="Unassembled WGS sequence"/>
</dbReference>
<keyword evidence="6" id="KW-0479">Metal-binding</keyword>
<dbReference type="PANTHER" id="PTHR43808">
    <property type="entry name" value="ACETYLORNITHINE DEACETYLASE"/>
    <property type="match status" value="1"/>
</dbReference>
<keyword evidence="3" id="KW-0963">Cytoplasm</keyword>
<evidence type="ECO:0000256" key="5">
    <source>
        <dbReference type="ARBA" id="ARBA00022605"/>
    </source>
</evidence>
<dbReference type="GO" id="GO:0008777">
    <property type="term" value="F:acetylornithine deacetylase activity"/>
    <property type="evidence" value="ECO:0007669"/>
    <property type="project" value="UniProtKB-EC"/>
</dbReference>
<keyword evidence="8" id="KW-0862">Zinc</keyword>
<proteinExistence type="inferred from homology"/>
<dbReference type="PANTHER" id="PTHR43808:SF31">
    <property type="entry name" value="N-ACETYL-L-CITRULLINE DEACETYLASE"/>
    <property type="match status" value="1"/>
</dbReference>
<evidence type="ECO:0000256" key="8">
    <source>
        <dbReference type="ARBA" id="ARBA00022833"/>
    </source>
</evidence>
<dbReference type="InterPro" id="IPR050072">
    <property type="entry name" value="Peptidase_M20A"/>
</dbReference>
<dbReference type="SUPFAM" id="SSF53187">
    <property type="entry name" value="Zn-dependent exopeptidases"/>
    <property type="match status" value="1"/>
</dbReference>
<dbReference type="Gene3D" id="3.30.70.360">
    <property type="match status" value="1"/>
</dbReference>
<sequence>MTNTPTQISILTSTKEILTRLVAFESLSALSNLDMIAYIEGYLKEHGISSSISYDETGERANLYARVGPEVDGGVVLNGHTDVVPVKGQPWTENPFTLIERDNRLYGRGSVDMKGFLACTLAMVPEFKSYDLKRPVHLSFCYDEEIGGFGAPVLADDIMSKSITPSVVIVGEPTNMQLVTGHKAGFELRTEFDGLEVHSSDPRKGVNAVEFAARFIFKILEVGAELAANPLEGSPFEPPYSTCNVGQIEGGIATNITAKSCAINWEIRPIPGDDGHAILDKIGNYAESVLVPEMQAVFPEADIRTLVLADIPPLLAHDDSPAVTLIRQITGSNASEVVSFGTDAGHFEKVGLSTVVFGPGSIEQAHKPDEYIEISELECCLSFLHDLARHQSQ</sequence>
<dbReference type="Gene3D" id="3.40.630.10">
    <property type="entry name" value="Zn peptidases"/>
    <property type="match status" value="1"/>
</dbReference>
<dbReference type="Pfam" id="PF01546">
    <property type="entry name" value="Peptidase_M20"/>
    <property type="match status" value="1"/>
</dbReference>
<dbReference type="InterPro" id="IPR001261">
    <property type="entry name" value="ArgE/DapE_CS"/>
</dbReference>
<accession>A0ABW5BPE1</accession>
<name>A0ABW5BPE1_9PROT</name>
<evidence type="ECO:0000256" key="2">
    <source>
        <dbReference type="ARBA" id="ARBA00005691"/>
    </source>
</evidence>
<dbReference type="EMBL" id="JBHUII010000007">
    <property type="protein sequence ID" value="MFD2206716.1"/>
    <property type="molecule type" value="Genomic_DNA"/>
</dbReference>
<dbReference type="NCBIfam" id="TIGR01892">
    <property type="entry name" value="AcOrn-deacetyl"/>
    <property type="match status" value="1"/>
</dbReference>
<keyword evidence="9" id="KW-0170">Cobalt</keyword>
<evidence type="ECO:0000313" key="11">
    <source>
        <dbReference type="EMBL" id="MFD2206716.1"/>
    </source>
</evidence>
<comment type="cofactor">
    <cofactor evidence="1">
        <name>Zn(2+)</name>
        <dbReference type="ChEBI" id="CHEBI:29105"/>
    </cofactor>
</comment>
<dbReference type="SUPFAM" id="SSF55031">
    <property type="entry name" value="Bacterial exopeptidase dimerisation domain"/>
    <property type="match status" value="1"/>
</dbReference>
<evidence type="ECO:0000313" key="12">
    <source>
        <dbReference type="Proteomes" id="UP001597294"/>
    </source>
</evidence>
<reference evidence="12" key="1">
    <citation type="journal article" date="2019" name="Int. J. Syst. Evol. Microbiol.">
        <title>The Global Catalogue of Microorganisms (GCM) 10K type strain sequencing project: providing services to taxonomists for standard genome sequencing and annotation.</title>
        <authorList>
            <consortium name="The Broad Institute Genomics Platform"/>
            <consortium name="The Broad Institute Genome Sequencing Center for Infectious Disease"/>
            <person name="Wu L."/>
            <person name="Ma J."/>
        </authorList>
    </citation>
    <scope>NUCLEOTIDE SEQUENCE [LARGE SCALE GENOMIC DNA]</scope>
    <source>
        <strain evidence="12">CGMCC 4.7192</strain>
    </source>
</reference>
<evidence type="ECO:0000256" key="9">
    <source>
        <dbReference type="ARBA" id="ARBA00023285"/>
    </source>
</evidence>
<evidence type="ECO:0000256" key="3">
    <source>
        <dbReference type="ARBA" id="ARBA00022490"/>
    </source>
</evidence>
<evidence type="ECO:0000259" key="10">
    <source>
        <dbReference type="Pfam" id="PF07687"/>
    </source>
</evidence>
<dbReference type="EC" id="3.5.1.16" evidence="11"/>